<gene>
    <name evidence="1" type="ORF">PAESOLCIP111_00468</name>
</gene>
<dbReference type="AlphaFoldDB" id="A0A916JTK6"/>
<dbReference type="RefSeq" id="WP_218090311.1">
    <property type="nucleotide sequence ID" value="NZ_CAJVAS010000002.1"/>
</dbReference>
<evidence type="ECO:0000313" key="2">
    <source>
        <dbReference type="Proteomes" id="UP000693672"/>
    </source>
</evidence>
<dbReference type="Proteomes" id="UP000693672">
    <property type="component" value="Unassembled WGS sequence"/>
</dbReference>
<protein>
    <submittedName>
        <fullName evidence="1">Uncharacterized protein</fullName>
    </submittedName>
</protein>
<comment type="caution">
    <text evidence="1">The sequence shown here is derived from an EMBL/GenBank/DDBJ whole genome shotgun (WGS) entry which is preliminary data.</text>
</comment>
<proteinExistence type="predicted"/>
<name>A0A916JTK6_9BACL</name>
<sequence length="85" mass="9669">MIQVLEATMQYNKGDGYVGKVGFQVEGHKLPYEITLFSKNGKEWGYGLFFLKESGNEEQLEAVEEMLEDNDEVFEQLVDVAKSSL</sequence>
<evidence type="ECO:0000313" key="1">
    <source>
        <dbReference type="EMBL" id="CAG7602008.1"/>
    </source>
</evidence>
<accession>A0A916JTK6</accession>
<organism evidence="1 2">
    <name type="scientific">Paenibacillus solanacearum</name>
    <dbReference type="NCBI Taxonomy" id="2048548"/>
    <lineage>
        <taxon>Bacteria</taxon>
        <taxon>Bacillati</taxon>
        <taxon>Bacillota</taxon>
        <taxon>Bacilli</taxon>
        <taxon>Bacillales</taxon>
        <taxon>Paenibacillaceae</taxon>
        <taxon>Paenibacillus</taxon>
    </lineage>
</organism>
<reference evidence="1" key="1">
    <citation type="submission" date="2021-06" db="EMBL/GenBank/DDBJ databases">
        <authorList>
            <person name="Criscuolo A."/>
        </authorList>
    </citation>
    <scope>NUCLEOTIDE SEQUENCE</scope>
    <source>
        <strain evidence="1">CIP111600</strain>
    </source>
</reference>
<dbReference type="EMBL" id="CAJVAS010000002">
    <property type="protein sequence ID" value="CAG7602008.1"/>
    <property type="molecule type" value="Genomic_DNA"/>
</dbReference>
<keyword evidence="2" id="KW-1185">Reference proteome</keyword>